<dbReference type="Pfam" id="PF08516">
    <property type="entry name" value="ADAM_CR"/>
    <property type="match status" value="1"/>
</dbReference>
<organism evidence="13 14">
    <name type="scientific">Pristionchus entomophagus</name>
    <dbReference type="NCBI Taxonomy" id="358040"/>
    <lineage>
        <taxon>Eukaryota</taxon>
        <taxon>Metazoa</taxon>
        <taxon>Ecdysozoa</taxon>
        <taxon>Nematoda</taxon>
        <taxon>Chromadorea</taxon>
        <taxon>Rhabditida</taxon>
        <taxon>Rhabditina</taxon>
        <taxon>Diplogasteromorpha</taxon>
        <taxon>Diplogasteroidea</taxon>
        <taxon>Neodiplogasteridae</taxon>
        <taxon>Pristionchus</taxon>
    </lineage>
</organism>
<evidence type="ECO:0000256" key="4">
    <source>
        <dbReference type="ARBA" id="ARBA00023136"/>
    </source>
</evidence>
<dbReference type="GO" id="GO:0016020">
    <property type="term" value="C:membrane"/>
    <property type="evidence" value="ECO:0007669"/>
    <property type="project" value="UniProtKB-SubCell"/>
</dbReference>
<evidence type="ECO:0000256" key="7">
    <source>
        <dbReference type="PROSITE-ProRule" id="PRU00276"/>
    </source>
</evidence>
<feature type="transmembrane region" description="Helical" evidence="9">
    <location>
        <begin position="711"/>
        <end position="733"/>
    </location>
</feature>
<keyword evidence="10" id="KW-0732">Signal</keyword>
<dbReference type="InterPro" id="IPR036436">
    <property type="entry name" value="Disintegrin_dom_sf"/>
</dbReference>
<accession>A0AAV5T825</accession>
<dbReference type="SUPFAM" id="SSF55486">
    <property type="entry name" value="Metalloproteases ('zincins'), catalytic domain"/>
    <property type="match status" value="1"/>
</dbReference>
<dbReference type="SUPFAM" id="SSF57552">
    <property type="entry name" value="Blood coagulation inhibitor (disintegrin)"/>
    <property type="match status" value="1"/>
</dbReference>
<dbReference type="CDD" id="cd04269">
    <property type="entry name" value="ZnMc_adamalysin_II_like"/>
    <property type="match status" value="1"/>
</dbReference>
<evidence type="ECO:0000313" key="14">
    <source>
        <dbReference type="Proteomes" id="UP001432027"/>
    </source>
</evidence>
<evidence type="ECO:0000256" key="1">
    <source>
        <dbReference type="ARBA" id="ARBA00004167"/>
    </source>
</evidence>
<feature type="domain" description="Disintegrin" evidence="11">
    <location>
        <begin position="423"/>
        <end position="510"/>
    </location>
</feature>
<feature type="chain" id="PRO_5043461895" description="Unc-71" evidence="10">
    <location>
        <begin position="26"/>
        <end position="1011"/>
    </location>
</feature>
<comment type="caution">
    <text evidence="13">The sequence shown here is derived from an EMBL/GenBank/DDBJ whole genome shotgun (WGS) entry which is preliminary data.</text>
</comment>
<dbReference type="InterPro" id="IPR024079">
    <property type="entry name" value="MetalloPept_cat_dom_sf"/>
</dbReference>
<feature type="signal peptide" evidence="10">
    <location>
        <begin position="1"/>
        <end position="25"/>
    </location>
</feature>
<keyword evidence="3 9" id="KW-1133">Transmembrane helix</keyword>
<evidence type="ECO:0000256" key="3">
    <source>
        <dbReference type="ARBA" id="ARBA00022989"/>
    </source>
</evidence>
<evidence type="ECO:0000256" key="9">
    <source>
        <dbReference type="SAM" id="Phobius"/>
    </source>
</evidence>
<feature type="compositionally biased region" description="Low complexity" evidence="8">
    <location>
        <begin position="980"/>
        <end position="989"/>
    </location>
</feature>
<evidence type="ECO:0000256" key="8">
    <source>
        <dbReference type="SAM" id="MobiDB-lite"/>
    </source>
</evidence>
<dbReference type="Gene3D" id="4.10.70.10">
    <property type="entry name" value="Disintegrin domain"/>
    <property type="match status" value="1"/>
</dbReference>
<dbReference type="Gene3D" id="2.10.25.10">
    <property type="entry name" value="Laminin"/>
    <property type="match status" value="1"/>
</dbReference>
<dbReference type="GO" id="GO:0006509">
    <property type="term" value="P:membrane protein ectodomain proteolysis"/>
    <property type="evidence" value="ECO:0007669"/>
    <property type="project" value="TreeGrafter"/>
</dbReference>
<dbReference type="Pfam" id="PF01421">
    <property type="entry name" value="Reprolysin"/>
    <property type="match status" value="1"/>
</dbReference>
<evidence type="ECO:0000259" key="12">
    <source>
        <dbReference type="PROSITE" id="PS50215"/>
    </source>
</evidence>
<protein>
    <recommendedName>
        <fullName evidence="15">Unc-71</fullName>
    </recommendedName>
</protein>
<dbReference type="SMART" id="SM00050">
    <property type="entry name" value="DISIN"/>
    <property type="match status" value="1"/>
</dbReference>
<dbReference type="Proteomes" id="UP001432027">
    <property type="component" value="Unassembled WGS sequence"/>
</dbReference>
<feature type="domain" description="Peptidase M12B" evidence="12">
    <location>
        <begin position="220"/>
        <end position="417"/>
    </location>
</feature>
<dbReference type="PROSITE" id="PS50214">
    <property type="entry name" value="DISINTEGRIN_2"/>
    <property type="match status" value="1"/>
</dbReference>
<keyword evidence="5 6" id="KW-1015">Disulfide bond</keyword>
<dbReference type="Gene3D" id="3.40.390.10">
    <property type="entry name" value="Collagenase (Catalytic Domain)"/>
    <property type="match status" value="1"/>
</dbReference>
<dbReference type="InterPro" id="IPR006586">
    <property type="entry name" value="ADAM_Cys-rich"/>
</dbReference>
<dbReference type="PANTHER" id="PTHR11905:SF248">
    <property type="entry name" value="DISINTEGRIN AND METALLOPROTEINASE DOMAIN-CONTAINING PROTEIN UNC-71"/>
    <property type="match status" value="1"/>
</dbReference>
<keyword evidence="14" id="KW-1185">Reference proteome</keyword>
<dbReference type="GO" id="GO:0004222">
    <property type="term" value="F:metalloendopeptidase activity"/>
    <property type="evidence" value="ECO:0007669"/>
    <property type="project" value="InterPro"/>
</dbReference>
<dbReference type="AlphaFoldDB" id="A0AAV5T825"/>
<dbReference type="EMBL" id="BTSX01000003">
    <property type="protein sequence ID" value="GMS88978.1"/>
    <property type="molecule type" value="Genomic_DNA"/>
</dbReference>
<feature type="disulfide bond" evidence="6">
    <location>
        <begin position="482"/>
        <end position="502"/>
    </location>
</feature>
<dbReference type="InterPro" id="IPR001762">
    <property type="entry name" value="Disintegrin_dom"/>
</dbReference>
<evidence type="ECO:0000256" key="5">
    <source>
        <dbReference type="ARBA" id="ARBA00023157"/>
    </source>
</evidence>
<proteinExistence type="predicted"/>
<feature type="region of interest" description="Disordered" evidence="8">
    <location>
        <begin position="953"/>
        <end position="997"/>
    </location>
</feature>
<evidence type="ECO:0000256" key="10">
    <source>
        <dbReference type="SAM" id="SignalP"/>
    </source>
</evidence>
<evidence type="ECO:0000256" key="6">
    <source>
        <dbReference type="PROSITE-ProRule" id="PRU00068"/>
    </source>
</evidence>
<sequence length="1011" mass="109266">MMSPSRKRPITVALLLVSVVIQAHSKVDFRQTTSNKAFIGSLKDGEFEIVHPFQIREKNDRIGIDTRNYFLRGTEHFEQVTIVVRSAVLGRLKIVATRNDHLILNQTAFRKLDTNGEHVISTRVENCFYQGSVAGDETSYAAFSSCNGLRGMIAFSNGSSYGIYPLDGGNRDKRHPHVLYKAGWPTDAKCGAAPAAGGMAADAAASHHHKHRRDSSKQTKHVEMAVIGDYQFMLERASDEADAMMYMLEAINAADLMLSRDLNIRLCAVYVELWLDVQRVDLLADSAATLAGLVDYSAGHLYNIPKDATVLFTGGRFANDEVTTSSFRSICTARATMVVKMVDAFSPIWSGQLLGQSMGHTLGLDHDSASCACPNCVMNAKIGHVGSPFGWQFSKCSIARIHGIWQSGHVHCLLNKPFQESTLRSCGNGVVEGAEECDCGSRDSCSDACCDPLTCTLKAHAQCAAHHPCCQRCQLLRSGTECRASRGSCDVVEMCDGRSGDCPVDGHLVDGSACGEEGTCWRGNCSDPIAQCQALWGKAATVAEPACFDQNTQGYEYANCGEKPCTKSDAKCGLLHCQGGAETSLANTRSFAFSFLSSEGKSVQCKTVADSPLGLVRDGTGCGAGRVCVGTSCVEMMQVSSPISCPTNNVALSCSGHGDCTTAGKCVCIEGWDGEACDSRSSRKKSPMGNGSPTLVVPSLAAGKSLDTGTLLLILLGVGLFLLFLLVCLLFCYRRRSHVEIPIPSDEKSIDTIPENQRTIKFGSMPSYREDKRKRKSNKRIYGALNRITEADERDSASLRSRESALMAEGTKAFPSSRSDFGGYGDRDHEHVYAASVIGLGRGEREEYPIDFPSFPFRPPLMDSAPSPSLSRTLLDRDCHSHLLSGRGVHSSASSSSFPDGAPLRLTQLLQQFRTPESENEMEMEGGLPDPPRVRYPLDDDVLATDIDLEHAASNTESSRAGESPNQGNSSVDGSLNPQPTGGPLTPLTFRNSPSLFSDPFRLEISTSMHN</sequence>
<dbReference type="PROSITE" id="PS50215">
    <property type="entry name" value="ADAM_MEPRO"/>
    <property type="match status" value="1"/>
</dbReference>
<dbReference type="FunFam" id="4.10.70.10:FF:000003">
    <property type="entry name" value="Disintegrin and metalloproteinase domain-containing protein 17"/>
    <property type="match status" value="1"/>
</dbReference>
<dbReference type="SMART" id="SM00608">
    <property type="entry name" value="ACR"/>
    <property type="match status" value="1"/>
</dbReference>
<dbReference type="PANTHER" id="PTHR11905">
    <property type="entry name" value="ADAM A DISINTEGRIN AND METALLOPROTEASE DOMAIN"/>
    <property type="match status" value="1"/>
</dbReference>
<name>A0AAV5T825_9BILA</name>
<gene>
    <name evidence="13" type="ORF">PENTCL1PPCAC_11153</name>
</gene>
<dbReference type="InterPro" id="IPR034027">
    <property type="entry name" value="Reprolysin_adamalysin"/>
</dbReference>
<feature type="region of interest" description="Disordered" evidence="8">
    <location>
        <begin position="916"/>
        <end position="938"/>
    </location>
</feature>
<comment type="subcellular location">
    <subcellularLocation>
        <location evidence="1">Membrane</location>
        <topology evidence="1">Single-pass membrane protein</topology>
    </subcellularLocation>
</comment>
<keyword evidence="4 9" id="KW-0472">Membrane</keyword>
<evidence type="ECO:0000259" key="11">
    <source>
        <dbReference type="PROSITE" id="PS50214"/>
    </source>
</evidence>
<evidence type="ECO:0000256" key="2">
    <source>
        <dbReference type="ARBA" id="ARBA00022692"/>
    </source>
</evidence>
<evidence type="ECO:0008006" key="15">
    <source>
        <dbReference type="Google" id="ProtNLM"/>
    </source>
</evidence>
<feature type="compositionally biased region" description="Polar residues" evidence="8">
    <location>
        <begin position="953"/>
        <end position="979"/>
    </location>
</feature>
<dbReference type="Pfam" id="PF23106">
    <property type="entry name" value="EGF_Teneurin"/>
    <property type="match status" value="1"/>
</dbReference>
<keyword evidence="2 9" id="KW-0812">Transmembrane</keyword>
<comment type="caution">
    <text evidence="7">Lacks conserved residue(s) required for the propagation of feature annotation.</text>
</comment>
<evidence type="ECO:0000313" key="13">
    <source>
        <dbReference type="EMBL" id="GMS88978.1"/>
    </source>
</evidence>
<dbReference type="Pfam" id="PF00200">
    <property type="entry name" value="Disintegrin"/>
    <property type="match status" value="1"/>
</dbReference>
<dbReference type="PROSITE" id="PS01186">
    <property type="entry name" value="EGF_2"/>
    <property type="match status" value="1"/>
</dbReference>
<dbReference type="InterPro" id="IPR000742">
    <property type="entry name" value="EGF"/>
</dbReference>
<dbReference type="InterPro" id="IPR001590">
    <property type="entry name" value="Peptidase_M12B"/>
</dbReference>
<reference evidence="13" key="1">
    <citation type="submission" date="2023-10" db="EMBL/GenBank/DDBJ databases">
        <title>Genome assembly of Pristionchus species.</title>
        <authorList>
            <person name="Yoshida K."/>
            <person name="Sommer R.J."/>
        </authorList>
    </citation>
    <scope>NUCLEOTIDE SEQUENCE</scope>
    <source>
        <strain evidence="13">RS0144</strain>
    </source>
</reference>
<dbReference type="PROSITE" id="PS00022">
    <property type="entry name" value="EGF_1"/>
    <property type="match status" value="1"/>
</dbReference>